<reference evidence="2" key="1">
    <citation type="submission" date="2014-12" db="EMBL/GenBank/DDBJ databases">
        <title>Insight into the proteome of Arion vulgaris.</title>
        <authorList>
            <person name="Aradska J."/>
            <person name="Bulat T."/>
            <person name="Smidak R."/>
            <person name="Sarate P."/>
            <person name="Gangsoo J."/>
            <person name="Sialana F."/>
            <person name="Bilban M."/>
            <person name="Lubec G."/>
        </authorList>
    </citation>
    <scope>NUCLEOTIDE SEQUENCE</scope>
    <source>
        <tissue evidence="2">Skin</tissue>
    </source>
</reference>
<gene>
    <name evidence="2" type="primary">ORF58480</name>
</gene>
<dbReference type="AlphaFoldDB" id="A0A0B6ZEU7"/>
<proteinExistence type="predicted"/>
<feature type="domain" description="Fibronectin type-III" evidence="1">
    <location>
        <begin position="57"/>
        <end position="155"/>
    </location>
</feature>
<feature type="non-terminal residue" evidence="2">
    <location>
        <position position="281"/>
    </location>
</feature>
<evidence type="ECO:0000259" key="1">
    <source>
        <dbReference type="PROSITE" id="PS50853"/>
    </source>
</evidence>
<dbReference type="Gene3D" id="2.60.40.10">
    <property type="entry name" value="Immunoglobulins"/>
    <property type="match status" value="1"/>
</dbReference>
<feature type="non-terminal residue" evidence="2">
    <location>
        <position position="1"/>
    </location>
</feature>
<evidence type="ECO:0000313" key="2">
    <source>
        <dbReference type="EMBL" id="CEK66381.1"/>
    </source>
</evidence>
<organism evidence="2">
    <name type="scientific">Arion vulgaris</name>
    <dbReference type="NCBI Taxonomy" id="1028688"/>
    <lineage>
        <taxon>Eukaryota</taxon>
        <taxon>Metazoa</taxon>
        <taxon>Spiralia</taxon>
        <taxon>Lophotrochozoa</taxon>
        <taxon>Mollusca</taxon>
        <taxon>Gastropoda</taxon>
        <taxon>Heterobranchia</taxon>
        <taxon>Euthyneura</taxon>
        <taxon>Panpulmonata</taxon>
        <taxon>Eupulmonata</taxon>
        <taxon>Stylommatophora</taxon>
        <taxon>Helicina</taxon>
        <taxon>Arionoidea</taxon>
        <taxon>Arionidae</taxon>
        <taxon>Arion</taxon>
    </lineage>
</organism>
<dbReference type="EMBL" id="HACG01019516">
    <property type="protein sequence ID" value="CEK66381.1"/>
    <property type="molecule type" value="Transcribed_RNA"/>
</dbReference>
<dbReference type="PROSITE" id="PS50853">
    <property type="entry name" value="FN3"/>
    <property type="match status" value="1"/>
</dbReference>
<sequence length="281" mass="31602">QQTRRVRKEENAAVHVFNGKLTENIQPNVSYAIWVAAATVDGQGELSQKSIVHVISASGNIRITVQNLTDTSFNLTWTMDTSATSYRINVRFPMEGNYPVSTFRENMVLNASSSQTSIVVDGLCPGTKVFVGVQVVYVNNFLGPELWPENTTQEGGEIHMKGTQPVVLFTKIDQLEPRRMLLKYNLITGIAVEQYYIYYTYDQDTAPVKHSAPQMSHELDGLFACQAYTAWIRPAFPTCPLTELKEFYTGEDTKAPPKSVNVVVYRTDYHNSLNITWKPSC</sequence>
<name>A0A0B6ZEU7_9EUPU</name>
<protein>
    <recommendedName>
        <fullName evidence="1">Fibronectin type-III domain-containing protein</fullName>
    </recommendedName>
</protein>
<accession>A0A0B6ZEU7</accession>
<dbReference type="InterPro" id="IPR013783">
    <property type="entry name" value="Ig-like_fold"/>
</dbReference>
<dbReference type="InterPro" id="IPR036116">
    <property type="entry name" value="FN3_sf"/>
</dbReference>
<dbReference type="SUPFAM" id="SSF49265">
    <property type="entry name" value="Fibronectin type III"/>
    <property type="match status" value="1"/>
</dbReference>
<dbReference type="InterPro" id="IPR003961">
    <property type="entry name" value="FN3_dom"/>
</dbReference>